<dbReference type="PANTHER" id="PTHR40055">
    <property type="entry name" value="TRANSCRIPTIONAL REGULATOR YGIV-RELATED"/>
    <property type="match status" value="1"/>
</dbReference>
<gene>
    <name evidence="2" type="ORF">CUC53_11015</name>
</gene>
<comment type="caution">
    <text evidence="2">The sequence shown here is derived from an EMBL/GenBank/DDBJ whole genome shotgun (WGS) entry which is preliminary data.</text>
</comment>
<evidence type="ECO:0000313" key="2">
    <source>
        <dbReference type="EMBL" id="PJG58692.1"/>
    </source>
</evidence>
<dbReference type="Gene3D" id="3.20.80.10">
    <property type="entry name" value="Regulatory factor, effector binding domain"/>
    <property type="match status" value="1"/>
</dbReference>
<dbReference type="SUPFAM" id="SSF55136">
    <property type="entry name" value="Probable bacterial effector-binding domain"/>
    <property type="match status" value="1"/>
</dbReference>
<reference evidence="2 3" key="1">
    <citation type="submission" date="2017-11" db="EMBL/GenBank/DDBJ databases">
        <title>Draft genome sequence of environmental isolate Aeromonas cavernicola sp. nov. MDC 2508.</title>
        <authorList>
            <person name="Colston S.M."/>
            <person name="Navarro A."/>
            <person name="Martinez-Murcia A.J."/>
            <person name="Graf J."/>
        </authorList>
    </citation>
    <scope>NUCLEOTIDE SEQUENCE [LARGE SCALE GENOMIC DNA]</scope>
    <source>
        <strain evidence="2 3">MDC 2508</strain>
    </source>
</reference>
<dbReference type="AlphaFoldDB" id="A0A2H9U3S6"/>
<dbReference type="RefSeq" id="WP_100294209.1">
    <property type="nucleotide sequence ID" value="NZ_PGGC01000095.1"/>
</dbReference>
<dbReference type="InterPro" id="IPR010499">
    <property type="entry name" value="AraC_E-bd"/>
</dbReference>
<dbReference type="Pfam" id="PF06445">
    <property type="entry name" value="GyrI-like"/>
    <property type="match status" value="1"/>
</dbReference>
<dbReference type="InterPro" id="IPR011256">
    <property type="entry name" value="Reg_factor_effector_dom_sf"/>
</dbReference>
<keyword evidence="3" id="KW-1185">Reference proteome</keyword>
<dbReference type="InterPro" id="IPR029442">
    <property type="entry name" value="GyrI-like"/>
</dbReference>
<proteinExistence type="predicted"/>
<name>A0A2H9U3S6_9GAMM</name>
<dbReference type="InterPro" id="IPR050908">
    <property type="entry name" value="SmbC-like"/>
</dbReference>
<dbReference type="OrthoDB" id="282744at2"/>
<organism evidence="2 3">
    <name type="scientific">Aeromonas cavernicola</name>
    <dbReference type="NCBI Taxonomy" id="1006623"/>
    <lineage>
        <taxon>Bacteria</taxon>
        <taxon>Pseudomonadati</taxon>
        <taxon>Pseudomonadota</taxon>
        <taxon>Gammaproteobacteria</taxon>
        <taxon>Aeromonadales</taxon>
        <taxon>Aeromonadaceae</taxon>
        <taxon>Aeromonas</taxon>
    </lineage>
</organism>
<dbReference type="Proteomes" id="UP000235861">
    <property type="component" value="Unassembled WGS sequence"/>
</dbReference>
<protein>
    <recommendedName>
        <fullName evidence="1">AraC effector-binding domain-containing protein</fullName>
    </recommendedName>
</protein>
<sequence>MKIERMAPRTLAYIRVTGPYGKDYQTVCDRLEQWATTQGLVGVEFIFIYHDNPETTPPPQCRTDICVTVPTDAKGSGGVSIQQFVGGRYGSSRFTVTDPAQYPQLWRQHISDVIHAGYSLLQAPCFEHYHRYDPLTQVADVSFCCRLTD</sequence>
<feature type="domain" description="AraC effector-binding" evidence="1">
    <location>
        <begin position="1"/>
        <end position="148"/>
    </location>
</feature>
<dbReference type="SMART" id="SM00871">
    <property type="entry name" value="AraC_E_bind"/>
    <property type="match status" value="1"/>
</dbReference>
<dbReference type="EMBL" id="PGGC01000095">
    <property type="protein sequence ID" value="PJG58692.1"/>
    <property type="molecule type" value="Genomic_DNA"/>
</dbReference>
<dbReference type="PANTHER" id="PTHR40055:SF1">
    <property type="entry name" value="TRANSCRIPTIONAL REGULATOR YGIV-RELATED"/>
    <property type="match status" value="1"/>
</dbReference>
<evidence type="ECO:0000259" key="1">
    <source>
        <dbReference type="SMART" id="SM00871"/>
    </source>
</evidence>
<accession>A0A2H9U3S6</accession>
<evidence type="ECO:0000313" key="3">
    <source>
        <dbReference type="Proteomes" id="UP000235861"/>
    </source>
</evidence>